<feature type="region of interest" description="Disordered" evidence="1">
    <location>
        <begin position="78"/>
        <end position="107"/>
    </location>
</feature>
<organism evidence="2 3">
    <name type="scientific">Atta colombica</name>
    <dbReference type="NCBI Taxonomy" id="520822"/>
    <lineage>
        <taxon>Eukaryota</taxon>
        <taxon>Metazoa</taxon>
        <taxon>Ecdysozoa</taxon>
        <taxon>Arthropoda</taxon>
        <taxon>Hexapoda</taxon>
        <taxon>Insecta</taxon>
        <taxon>Pterygota</taxon>
        <taxon>Neoptera</taxon>
        <taxon>Endopterygota</taxon>
        <taxon>Hymenoptera</taxon>
        <taxon>Apocrita</taxon>
        <taxon>Aculeata</taxon>
        <taxon>Formicoidea</taxon>
        <taxon>Formicidae</taxon>
        <taxon>Myrmicinae</taxon>
        <taxon>Atta</taxon>
    </lineage>
</organism>
<sequence length="107" mass="11753">MIFLEKIIDSSYVLFSHISCAIRAQEKQNHEKIIFSNSRFFLDEGRQVGGMFLASAAHVVLPHGPRVAQIIIPRSEGEWETRGRGAAGVSSENSSVVPGEEDKIVAT</sequence>
<dbReference type="AlphaFoldDB" id="A0A195B2S9"/>
<gene>
    <name evidence="2" type="ORF">ALC53_10835</name>
</gene>
<keyword evidence="3" id="KW-1185">Reference proteome</keyword>
<dbReference type="Proteomes" id="UP000078540">
    <property type="component" value="Unassembled WGS sequence"/>
</dbReference>
<protein>
    <submittedName>
        <fullName evidence="2">Uncharacterized protein</fullName>
    </submittedName>
</protein>
<evidence type="ECO:0000313" key="2">
    <source>
        <dbReference type="EMBL" id="KYM78781.1"/>
    </source>
</evidence>
<proteinExistence type="predicted"/>
<reference evidence="2 3" key="1">
    <citation type="submission" date="2015-09" db="EMBL/GenBank/DDBJ databases">
        <title>Atta colombica WGS genome.</title>
        <authorList>
            <person name="Nygaard S."/>
            <person name="Hu H."/>
            <person name="Boomsma J."/>
            <person name="Zhang G."/>
        </authorList>
    </citation>
    <scope>NUCLEOTIDE SEQUENCE [LARGE SCALE GENOMIC DNA]</scope>
    <source>
        <strain evidence="2">Treedump-2</strain>
        <tissue evidence="2">Whole body</tissue>
    </source>
</reference>
<dbReference type="EMBL" id="KQ976641">
    <property type="protein sequence ID" value="KYM78781.1"/>
    <property type="molecule type" value="Genomic_DNA"/>
</dbReference>
<evidence type="ECO:0000313" key="3">
    <source>
        <dbReference type="Proteomes" id="UP000078540"/>
    </source>
</evidence>
<evidence type="ECO:0000256" key="1">
    <source>
        <dbReference type="SAM" id="MobiDB-lite"/>
    </source>
</evidence>
<name>A0A195B2S9_9HYME</name>
<accession>A0A195B2S9</accession>